<accession>A0A378XCE1</accession>
<dbReference type="GO" id="GO:0005737">
    <property type="term" value="C:cytoplasm"/>
    <property type="evidence" value="ECO:0007669"/>
    <property type="project" value="UniProtKB-SubCell"/>
</dbReference>
<dbReference type="Proteomes" id="UP000254603">
    <property type="component" value="Unassembled WGS sequence"/>
</dbReference>
<evidence type="ECO:0000256" key="2">
    <source>
        <dbReference type="ARBA" id="ARBA00022801"/>
    </source>
</evidence>
<reference evidence="5 6" key="1">
    <citation type="submission" date="2018-06" db="EMBL/GenBank/DDBJ databases">
        <authorList>
            <consortium name="Pathogen Informatics"/>
            <person name="Doyle S."/>
        </authorList>
    </citation>
    <scope>NUCLEOTIDE SEQUENCE [LARGE SCALE GENOMIC DNA]</scope>
    <source>
        <strain evidence="5 6">NCTC11997</strain>
    </source>
</reference>
<dbReference type="GO" id="GO:0036221">
    <property type="term" value="F:UTP diphosphatase activity"/>
    <property type="evidence" value="ECO:0007669"/>
    <property type="project" value="RHEA"/>
</dbReference>
<evidence type="ECO:0000313" key="6">
    <source>
        <dbReference type="Proteomes" id="UP000254603"/>
    </source>
</evidence>
<dbReference type="Pfam" id="PF02545">
    <property type="entry name" value="Maf"/>
    <property type="match status" value="1"/>
</dbReference>
<dbReference type="InterPro" id="IPR003697">
    <property type="entry name" value="Maf-like"/>
</dbReference>
<dbReference type="PIRSF" id="PIRSF006305">
    <property type="entry name" value="Maf"/>
    <property type="match status" value="1"/>
</dbReference>
<protein>
    <recommendedName>
        <fullName evidence="4">dTTP/UTP pyrophosphatase</fullName>
        <shortName evidence="4">dTTPase/UTPase</shortName>
        <ecNumber evidence="4">3.6.1.9</ecNumber>
    </recommendedName>
    <alternativeName>
        <fullName evidence="4">Nucleoside triphosphate pyrophosphatase</fullName>
    </alternativeName>
    <alternativeName>
        <fullName evidence="4">Nucleotide pyrophosphatase</fullName>
        <shortName evidence="4">Nucleotide PPase</shortName>
    </alternativeName>
</protein>
<dbReference type="NCBIfam" id="TIGR00172">
    <property type="entry name" value="maf"/>
    <property type="match status" value="1"/>
</dbReference>
<gene>
    <name evidence="5" type="primary">yhdE</name>
    <name evidence="5" type="ORF">NCTC11997_00721</name>
</gene>
<keyword evidence="2 4" id="KW-0378">Hydrolase</keyword>
<sequence>MMTPPFIYLASASPRRHELLKQIEVHHEVLRVPEADEGEDEPIFPGEAPADYVVRTAREKAQRALSYLQASTHTIEIRPILAADTCVILNGQVIDKAHSDHDVRQSLQILSGQEHEVHTHLVLITPQHTLERSSINKLRMRKLSDAEIEHYVRSGEGIGKAGGYAIQGLGAMLIERLEGSFTGVVGLPLSDTWELLKTLKAQ</sequence>
<comment type="caution">
    <text evidence="4">Lacks conserved residue(s) required for the propagation of feature annotation.</text>
</comment>
<feature type="site" description="Important for substrate specificity" evidence="4">
    <location>
        <position position="167"/>
    </location>
</feature>
<feature type="site" description="Important for substrate specificity" evidence="4">
    <location>
        <position position="15"/>
    </location>
</feature>
<evidence type="ECO:0000256" key="3">
    <source>
        <dbReference type="ARBA" id="ARBA00023080"/>
    </source>
</evidence>
<feature type="active site" description="Proton acceptor" evidence="4">
    <location>
        <position position="84"/>
    </location>
</feature>
<comment type="catalytic activity">
    <reaction evidence="4">
        <text>UTP + H2O = UMP + diphosphate + H(+)</text>
        <dbReference type="Rhea" id="RHEA:29395"/>
        <dbReference type="ChEBI" id="CHEBI:15377"/>
        <dbReference type="ChEBI" id="CHEBI:15378"/>
        <dbReference type="ChEBI" id="CHEBI:33019"/>
        <dbReference type="ChEBI" id="CHEBI:46398"/>
        <dbReference type="ChEBI" id="CHEBI:57865"/>
        <dbReference type="EC" id="3.6.1.9"/>
    </reaction>
</comment>
<evidence type="ECO:0000256" key="4">
    <source>
        <dbReference type="HAMAP-Rule" id="MF_00528"/>
    </source>
</evidence>
<proteinExistence type="inferred from homology"/>
<dbReference type="InterPro" id="IPR029001">
    <property type="entry name" value="ITPase-like_fam"/>
</dbReference>
<dbReference type="SUPFAM" id="SSF52972">
    <property type="entry name" value="ITPase-like"/>
    <property type="match status" value="1"/>
</dbReference>
<dbReference type="PANTHER" id="PTHR43213:SF5">
    <property type="entry name" value="BIFUNCTIONAL DTTP_UTP PYROPHOSPHATASE_METHYLTRANSFERASE PROTEIN-RELATED"/>
    <property type="match status" value="1"/>
</dbReference>
<dbReference type="STRING" id="1122619.GCA_000373745_00008"/>
<dbReference type="EMBL" id="UGSB01000001">
    <property type="protein sequence ID" value="SUA51656.1"/>
    <property type="molecule type" value="Genomic_DNA"/>
</dbReference>
<name>A0A378XCE1_9BURK</name>
<dbReference type="PANTHER" id="PTHR43213">
    <property type="entry name" value="BIFUNCTIONAL DTTP/UTP PYROPHOSPHATASE/METHYLTRANSFERASE PROTEIN-RELATED"/>
    <property type="match status" value="1"/>
</dbReference>
<dbReference type="CDD" id="cd00555">
    <property type="entry name" value="Maf"/>
    <property type="match status" value="1"/>
</dbReference>
<keyword evidence="4" id="KW-0963">Cytoplasm</keyword>
<dbReference type="GO" id="GO:0009117">
    <property type="term" value="P:nucleotide metabolic process"/>
    <property type="evidence" value="ECO:0007669"/>
    <property type="project" value="UniProtKB-KW"/>
</dbReference>
<comment type="similarity">
    <text evidence="4">Belongs to the Maf family. YhdE subfamily.</text>
</comment>
<dbReference type="RefSeq" id="WP_018573193.1">
    <property type="nucleotide sequence ID" value="NZ_CP065725.1"/>
</dbReference>
<evidence type="ECO:0000313" key="5">
    <source>
        <dbReference type="EMBL" id="SUA51656.1"/>
    </source>
</evidence>
<comment type="catalytic activity">
    <reaction evidence="4">
        <text>dTTP + H2O = dTMP + diphosphate + H(+)</text>
        <dbReference type="Rhea" id="RHEA:28534"/>
        <dbReference type="ChEBI" id="CHEBI:15377"/>
        <dbReference type="ChEBI" id="CHEBI:15378"/>
        <dbReference type="ChEBI" id="CHEBI:33019"/>
        <dbReference type="ChEBI" id="CHEBI:37568"/>
        <dbReference type="ChEBI" id="CHEBI:63528"/>
        <dbReference type="EC" id="3.6.1.9"/>
    </reaction>
</comment>
<evidence type="ECO:0000256" key="1">
    <source>
        <dbReference type="ARBA" id="ARBA00001968"/>
    </source>
</evidence>
<organism evidence="5 6">
    <name type="scientific">Oligella ureolytica</name>
    <dbReference type="NCBI Taxonomy" id="90244"/>
    <lineage>
        <taxon>Bacteria</taxon>
        <taxon>Pseudomonadati</taxon>
        <taxon>Pseudomonadota</taxon>
        <taxon>Betaproteobacteria</taxon>
        <taxon>Burkholderiales</taxon>
        <taxon>Alcaligenaceae</taxon>
        <taxon>Oligella</taxon>
    </lineage>
</organism>
<dbReference type="EC" id="3.6.1.9" evidence="4"/>
<dbReference type="GO" id="GO:0036218">
    <property type="term" value="F:dTTP diphosphatase activity"/>
    <property type="evidence" value="ECO:0007669"/>
    <property type="project" value="RHEA"/>
</dbReference>
<dbReference type="HAMAP" id="MF_00528">
    <property type="entry name" value="Maf"/>
    <property type="match status" value="1"/>
</dbReference>
<dbReference type="AlphaFoldDB" id="A0A378XCE1"/>
<feature type="site" description="Important for substrate specificity" evidence="4">
    <location>
        <position position="85"/>
    </location>
</feature>
<comment type="function">
    <text evidence="4">Nucleoside triphosphate pyrophosphatase that hydrolyzes dTTP and UTP. May have a dual role in cell division arrest and in preventing the incorporation of modified nucleotides into cellular nucleic acids.</text>
</comment>
<dbReference type="Gene3D" id="3.90.950.10">
    <property type="match status" value="1"/>
</dbReference>
<comment type="cofactor">
    <cofactor evidence="1 4">
        <name>a divalent metal cation</name>
        <dbReference type="ChEBI" id="CHEBI:60240"/>
    </cofactor>
</comment>
<keyword evidence="3 4" id="KW-0546">Nucleotide metabolism</keyword>
<comment type="subcellular location">
    <subcellularLocation>
        <location evidence="4">Cytoplasm</location>
    </subcellularLocation>
</comment>